<sequence length="1178" mass="132191">MAGFVQAGDLINFGRLAWQVYQYGWQDEHNATRQYFEFGRDVKGLAENLNILSRVLAQANQSLREQGAYNTPVRWDEASLLEIIGDYRKTLQECYELVETNTRYRLSSGPVRNIEWNVLVQPNADRLRQRLLLHNSKVLLVLKPFEIDLLCRVHQDLADRIQAVHVDLRRLIGILVPNMEQALAQQEVRDIHMLDIPPRVSEAFRRAAMQEKLEYEDDMSLDLEEMADAFVLHYGNSTRDFVSGMLVENRVPHPEQYINLLKCVWLMQRIRESPKLKQPAPESHWPSYVKQLEDDLSSQCERFEPKQELVAPDVMSLTRDMLEIWPEKELPQLIDVVTRDELMEEVLEVPLNGTANNVQRNLQLLRRMGADNRRFRINLTGVEQPVAGRARRQAETIDFDISTVTINPLYAVPSPIGGMDVILRRDERIARLAFQNLKDVLKFQQAVTGFKTWASHVQFNALVSFIISGRRDPIVEKACIQLWIPKQLDGRLVTGADVAADASTSAPTEVPSRSSTLVASPMSGTLPFSSNNVDNIFTTTDPFGASSRVSTMRSPPSPNPAVQRNPPSAPQRHPINIPRRPVASGSAVYGSPPTPRQPSVTLSPFAGSPPASNAFPPGWSYAQSPPLGRSPARDSSISTVHSRTFSMSSNASVAAQSNTSSSGSDAHTVTVSIAGRTTGGTLHRRPPKPMLVLFTENPQTGKRSFVALPLDDENAVINPVRCHCGRAGRDGAACTIAALEKREGRVDLEARRFESTNGEADWNVAKLALGRREERGYDEAIWRNLRRLSIKFPDAASRAVFALLATAAAAAPSPAIPYSQWMTDSMIRNGYQLAPTFHYDEATLYTSFEAVYDANRNETVLEFYRSHVYAVVLEDGTIDGFNHSHYSLDNYRFGNNILWWYERTGEERFRIAAGKIKDQLDRHPRTPTGGFWHRRPTYPNQMWLDGIYMADTFYAKWTRLFQPANATAWADIALQFDTIDARTREPATELRVHGYDEGKTAVWADPVTGAAPLVWARAVGWYVMALLEVAALLPPAHPARERLLGYFRAVAGGLRAVQDETGGWWNVMSEPYPGRPGNYIESSASVMFTFALLKGLRLGILPKEEFTETAAKAYRGMVDMFVTENDDGTLNWEKTVEVGSLGSNATFEYYSSIKLRQNDLRGGGVFMLAALEWESRTC</sequence>
<feature type="compositionally biased region" description="Polar residues" evidence="2">
    <location>
        <begin position="502"/>
        <end position="521"/>
    </location>
</feature>
<dbReference type="Gene3D" id="1.50.10.10">
    <property type="match status" value="1"/>
</dbReference>
<evidence type="ECO:0000313" key="3">
    <source>
        <dbReference type="EMBL" id="RXG45316.1"/>
    </source>
</evidence>
<dbReference type="InterPro" id="IPR008928">
    <property type="entry name" value="6-hairpin_glycosidase_sf"/>
</dbReference>
<comment type="caution">
    <text evidence="3">The sequence shown here is derived from an EMBL/GenBank/DDBJ whole genome shotgun (WGS) entry which is preliminary data.</text>
</comment>
<dbReference type="InterPro" id="IPR010905">
    <property type="entry name" value="Glyco_hydro_88"/>
</dbReference>
<feature type="region of interest" description="Disordered" evidence="2">
    <location>
        <begin position="616"/>
        <end position="635"/>
    </location>
</feature>
<dbReference type="SUPFAM" id="SSF48208">
    <property type="entry name" value="Six-hairpin glycosidases"/>
    <property type="match status" value="1"/>
</dbReference>
<keyword evidence="1" id="KW-0378">Hydrolase</keyword>
<dbReference type="EMBL" id="RSDZ01000067">
    <property type="protein sequence ID" value="RXG45316.1"/>
    <property type="molecule type" value="Genomic_DNA"/>
</dbReference>
<dbReference type="GO" id="GO:0016787">
    <property type="term" value="F:hydrolase activity"/>
    <property type="evidence" value="ECO:0007669"/>
    <property type="project" value="UniProtKB-KW"/>
</dbReference>
<feature type="region of interest" description="Disordered" evidence="2">
    <location>
        <begin position="500"/>
        <end position="521"/>
    </location>
</feature>
<accession>A0A444RVZ4</accession>
<dbReference type="Proteomes" id="UP000288725">
    <property type="component" value="Chromosome 8"/>
</dbReference>
<dbReference type="InterPro" id="IPR052043">
    <property type="entry name" value="PolySaccharide_Degr_Enz"/>
</dbReference>
<dbReference type="GO" id="GO:0005975">
    <property type="term" value="P:carbohydrate metabolic process"/>
    <property type="evidence" value="ECO:0007669"/>
    <property type="project" value="InterPro"/>
</dbReference>
<reference evidence="3 4" key="1">
    <citation type="submission" date="2018-12" db="EMBL/GenBank/DDBJ databases">
        <title>Genome of Verticillium dahliae isolate Getta Getta.</title>
        <authorList>
            <person name="Gardiner D.M."/>
        </authorList>
    </citation>
    <scope>NUCLEOTIDE SEQUENCE [LARGE SCALE GENOMIC DNA]</scope>
    <source>
        <strain evidence="3 4">Getta Getta</strain>
    </source>
</reference>
<feature type="region of interest" description="Disordered" evidence="2">
    <location>
        <begin position="539"/>
        <end position="611"/>
    </location>
</feature>
<dbReference type="PANTHER" id="PTHR33886">
    <property type="entry name" value="UNSATURATED RHAMNOGALACTURONAN HYDROLASE (EUROFUNG)"/>
    <property type="match status" value="1"/>
</dbReference>
<evidence type="ECO:0000313" key="4">
    <source>
        <dbReference type="Proteomes" id="UP000288725"/>
    </source>
</evidence>
<dbReference type="PANTHER" id="PTHR33886:SF9">
    <property type="entry name" value="UNSATURATED RHAMNOGALACTURONAN HYDROLASE (EUROFUNG)"/>
    <property type="match status" value="1"/>
</dbReference>
<dbReference type="InterPro" id="IPR012341">
    <property type="entry name" value="6hp_glycosidase-like_sf"/>
</dbReference>
<name>A0A444RVZ4_VERDA</name>
<evidence type="ECO:0000256" key="1">
    <source>
        <dbReference type="ARBA" id="ARBA00022801"/>
    </source>
</evidence>
<dbReference type="Pfam" id="PF07470">
    <property type="entry name" value="Glyco_hydro_88"/>
    <property type="match status" value="1"/>
</dbReference>
<evidence type="ECO:0000256" key="2">
    <source>
        <dbReference type="SAM" id="MobiDB-lite"/>
    </source>
</evidence>
<feature type="compositionally biased region" description="Polar residues" evidence="2">
    <location>
        <begin position="539"/>
        <end position="566"/>
    </location>
</feature>
<organism evidence="3 4">
    <name type="scientific">Verticillium dahliae</name>
    <name type="common">Verticillium wilt</name>
    <dbReference type="NCBI Taxonomy" id="27337"/>
    <lineage>
        <taxon>Eukaryota</taxon>
        <taxon>Fungi</taxon>
        <taxon>Dikarya</taxon>
        <taxon>Ascomycota</taxon>
        <taxon>Pezizomycotina</taxon>
        <taxon>Sordariomycetes</taxon>
        <taxon>Hypocreomycetidae</taxon>
        <taxon>Glomerellales</taxon>
        <taxon>Plectosphaerellaceae</taxon>
        <taxon>Verticillium</taxon>
    </lineage>
</organism>
<proteinExistence type="predicted"/>
<protein>
    <submittedName>
        <fullName evidence="3">Uncharacterized protein</fullName>
    </submittedName>
</protein>
<gene>
    <name evidence="3" type="ORF">VDGE_06739</name>
</gene>
<dbReference type="AlphaFoldDB" id="A0A444RVZ4"/>